<dbReference type="PANTHER" id="PTHR12147">
    <property type="entry name" value="METALLOPEPTIDASE M28 FAMILY MEMBER"/>
    <property type="match status" value="1"/>
</dbReference>
<accession>A0A7S7NWL3</accession>
<evidence type="ECO:0000259" key="2">
    <source>
        <dbReference type="Pfam" id="PF04389"/>
    </source>
</evidence>
<dbReference type="AlphaFoldDB" id="A0A7S7NWL3"/>
<feature type="domain" description="Peptidase M28" evidence="2">
    <location>
        <begin position="243"/>
        <end position="450"/>
    </location>
</feature>
<dbReference type="SUPFAM" id="SSF53187">
    <property type="entry name" value="Zn-dependent exopeptidases"/>
    <property type="match status" value="1"/>
</dbReference>
<dbReference type="EMBL" id="CP063849">
    <property type="protein sequence ID" value="QOY91095.1"/>
    <property type="molecule type" value="Genomic_DNA"/>
</dbReference>
<name>A0A7S7NWL3_PALFE</name>
<keyword evidence="4" id="KW-1185">Reference proteome</keyword>
<dbReference type="RefSeq" id="WP_194452750.1">
    <property type="nucleotide sequence ID" value="NZ_CP063849.1"/>
</dbReference>
<dbReference type="GO" id="GO:0008235">
    <property type="term" value="F:metalloexopeptidase activity"/>
    <property type="evidence" value="ECO:0007669"/>
    <property type="project" value="InterPro"/>
</dbReference>
<dbReference type="Gene3D" id="3.40.630.10">
    <property type="entry name" value="Zn peptidases"/>
    <property type="match status" value="2"/>
</dbReference>
<feature type="signal peptide" evidence="1">
    <location>
        <begin position="1"/>
        <end position="21"/>
    </location>
</feature>
<dbReference type="InterPro" id="IPR007484">
    <property type="entry name" value="Peptidase_M28"/>
</dbReference>
<keyword evidence="1" id="KW-0732">Signal</keyword>
<evidence type="ECO:0000256" key="1">
    <source>
        <dbReference type="SAM" id="SignalP"/>
    </source>
</evidence>
<reference evidence="3 4" key="1">
    <citation type="submission" date="2020-10" db="EMBL/GenBank/DDBJ databases">
        <title>Complete genome sequence of Paludibaculum fermentans P105T, a facultatively anaerobic acidobacterium capable of dissimilatory Fe(III) reduction.</title>
        <authorList>
            <person name="Dedysh S.N."/>
            <person name="Beletsky A.V."/>
            <person name="Kulichevskaya I.S."/>
            <person name="Mardanov A.V."/>
            <person name="Ravin N.V."/>
        </authorList>
    </citation>
    <scope>NUCLEOTIDE SEQUENCE [LARGE SCALE GENOMIC DNA]</scope>
    <source>
        <strain evidence="3 4">P105</strain>
    </source>
</reference>
<dbReference type="Pfam" id="PF04389">
    <property type="entry name" value="Peptidase_M28"/>
    <property type="match status" value="1"/>
</dbReference>
<protein>
    <submittedName>
        <fullName evidence="3">M28 family peptidase</fullName>
    </submittedName>
</protein>
<gene>
    <name evidence="3" type="ORF">IRI77_14455</name>
</gene>
<dbReference type="PANTHER" id="PTHR12147:SF26">
    <property type="entry name" value="PEPTIDASE M28 DOMAIN-CONTAINING PROTEIN"/>
    <property type="match status" value="1"/>
</dbReference>
<dbReference type="KEGG" id="pfer:IRI77_14455"/>
<evidence type="ECO:0000313" key="4">
    <source>
        <dbReference type="Proteomes" id="UP000593892"/>
    </source>
</evidence>
<proteinExistence type="predicted"/>
<organism evidence="3 4">
    <name type="scientific">Paludibaculum fermentans</name>
    <dbReference type="NCBI Taxonomy" id="1473598"/>
    <lineage>
        <taxon>Bacteria</taxon>
        <taxon>Pseudomonadati</taxon>
        <taxon>Acidobacteriota</taxon>
        <taxon>Terriglobia</taxon>
        <taxon>Bryobacterales</taxon>
        <taxon>Bryobacteraceae</taxon>
        <taxon>Paludibaculum</taxon>
    </lineage>
</organism>
<dbReference type="GO" id="GO:0006508">
    <property type="term" value="P:proteolysis"/>
    <property type="evidence" value="ECO:0007669"/>
    <property type="project" value="InterPro"/>
</dbReference>
<evidence type="ECO:0000313" key="3">
    <source>
        <dbReference type="EMBL" id="QOY91095.1"/>
    </source>
</evidence>
<feature type="chain" id="PRO_5032664311" evidence="1">
    <location>
        <begin position="22"/>
        <end position="486"/>
    </location>
</feature>
<dbReference type="Proteomes" id="UP000593892">
    <property type="component" value="Chromosome"/>
</dbReference>
<dbReference type="InterPro" id="IPR045175">
    <property type="entry name" value="M28_fam"/>
</dbReference>
<sequence>MRYLLVLALTASLFAAQPLSPAEEALLAPITANVLKGHISFLASDALEGRDTPSKGLDVAAEYIASQFRRYGLEPAGDEGYFQTAAYVNVTQPAEGLEVTLTSGGKTWKSDKEHVMISSSGATQVQGATVVKVTITDENTPLPERSAVEGKAVILIAPQPRSRAMVRKRESILELGPAIVVTGGFTGFGRTRLREASETTGQRPPMITTSDPDFNTFVASIDAGATLDAAVPAPVLQPVKLKNIIATLPGSDPALKDTYILLTAHYDHIGISPRGEGDRLNNGANDDASGVATVLALAESFARSAARPKRTLVFMTYFGEEKGLFGSRYYGSHPVFPLAKTIANLNFEHMGRTDDTEGDRTGKITASGFDYTSLGEALKEAGKATGIEAWKHDTNSDEFFGRSDNQSLADSGVPAITVAVSWIFPDYHRPGDHWEKINYPNMEKEVRTCALVAERIANSSEPVKWNESNSKTAKYVEASKKLHATN</sequence>